<evidence type="ECO:0000313" key="2">
    <source>
        <dbReference type="Proteomes" id="UP000005239"/>
    </source>
</evidence>
<reference evidence="1" key="2">
    <citation type="submission" date="2022-06" db="UniProtKB">
        <authorList>
            <consortium name="EnsemblMetazoa"/>
        </authorList>
    </citation>
    <scope>IDENTIFICATION</scope>
    <source>
        <strain evidence="1">PS312</strain>
    </source>
</reference>
<proteinExistence type="predicted"/>
<accession>A0A2A6C3Z7</accession>
<accession>A0A8R1Z1S0</accession>
<gene>
    <name evidence="1" type="primary">WBGene00279074</name>
</gene>
<dbReference type="EnsemblMetazoa" id="PPA40705.1">
    <property type="protein sequence ID" value="PPA40705.1"/>
    <property type="gene ID" value="WBGene00279074"/>
</dbReference>
<dbReference type="AlphaFoldDB" id="A0A2A6C3Z7"/>
<protein>
    <submittedName>
        <fullName evidence="1">Uncharacterized protein</fullName>
    </submittedName>
</protein>
<keyword evidence="2" id="KW-1185">Reference proteome</keyword>
<organism evidence="1 2">
    <name type="scientific">Pristionchus pacificus</name>
    <name type="common">Parasitic nematode worm</name>
    <dbReference type="NCBI Taxonomy" id="54126"/>
    <lineage>
        <taxon>Eukaryota</taxon>
        <taxon>Metazoa</taxon>
        <taxon>Ecdysozoa</taxon>
        <taxon>Nematoda</taxon>
        <taxon>Chromadorea</taxon>
        <taxon>Rhabditida</taxon>
        <taxon>Rhabditina</taxon>
        <taxon>Diplogasteromorpha</taxon>
        <taxon>Diplogasteroidea</taxon>
        <taxon>Neodiplogasteridae</taxon>
        <taxon>Pristionchus</taxon>
    </lineage>
</organism>
<reference evidence="2" key="1">
    <citation type="journal article" date="2008" name="Nat. Genet.">
        <title>The Pristionchus pacificus genome provides a unique perspective on nematode lifestyle and parasitism.</title>
        <authorList>
            <person name="Dieterich C."/>
            <person name="Clifton S.W."/>
            <person name="Schuster L.N."/>
            <person name="Chinwalla A."/>
            <person name="Delehaunty K."/>
            <person name="Dinkelacker I."/>
            <person name="Fulton L."/>
            <person name="Fulton R."/>
            <person name="Godfrey J."/>
            <person name="Minx P."/>
            <person name="Mitreva M."/>
            <person name="Roeseler W."/>
            <person name="Tian H."/>
            <person name="Witte H."/>
            <person name="Yang S.P."/>
            <person name="Wilson R.K."/>
            <person name="Sommer R.J."/>
        </authorList>
    </citation>
    <scope>NUCLEOTIDE SEQUENCE [LARGE SCALE GENOMIC DNA]</scope>
    <source>
        <strain evidence="2">PS312</strain>
    </source>
</reference>
<name>A0A2A6C3Z7_PRIPA</name>
<dbReference type="Proteomes" id="UP000005239">
    <property type="component" value="Unassembled WGS sequence"/>
</dbReference>
<sequence>MTKEQYNLLEAAERRRNRIKSYHLPEIDEPSQYPSGIFIMHERLWAGSARLIIPADGNIMRSPVSLNIRLLAVLCQTNGQSARVYRITCMITAVLSIYFSLLLLLIPHVFIFIDGNVADVLYGPLLYYLPERVNDILIIAFFTQAHTIWQFLPGPSNVQWIHLTKRDICVSRQLILAYTIPGHIDLLAMIMYDVLSYIVRYGLFSFCAIKIRIDLKTYLINASEKTALMQQRFFRLQLVQ</sequence>
<evidence type="ECO:0000313" key="1">
    <source>
        <dbReference type="EnsemblMetazoa" id="PPA40705.1"/>
    </source>
</evidence>